<evidence type="ECO:0000313" key="4">
    <source>
        <dbReference type="Proteomes" id="UP000504636"/>
    </source>
</evidence>
<dbReference type="OrthoDB" id="5348546at2759"/>
<name>A0A6A6Y3X6_9PEZI</name>
<reference evidence="5" key="2">
    <citation type="submission" date="2020-04" db="EMBL/GenBank/DDBJ databases">
        <authorList>
            <consortium name="NCBI Genome Project"/>
        </authorList>
    </citation>
    <scope>NUCLEOTIDE SEQUENCE</scope>
    <source>
        <strain evidence="5">CBS 304.34</strain>
    </source>
</reference>
<evidence type="ECO:0000259" key="2">
    <source>
        <dbReference type="PROSITE" id="PS50006"/>
    </source>
</evidence>
<dbReference type="InterPro" id="IPR000253">
    <property type="entry name" value="FHA_dom"/>
</dbReference>
<proteinExistence type="predicted"/>
<accession>A0A6A6Y3X6</accession>
<evidence type="ECO:0000256" key="1">
    <source>
        <dbReference type="SAM" id="MobiDB-lite"/>
    </source>
</evidence>
<feature type="region of interest" description="Disordered" evidence="1">
    <location>
        <begin position="1"/>
        <end position="86"/>
    </location>
</feature>
<evidence type="ECO:0000313" key="5">
    <source>
        <dbReference type="RefSeq" id="XP_033569899.1"/>
    </source>
</evidence>
<dbReference type="AlphaFoldDB" id="A0A6A6Y3X6"/>
<sequence>MDSSSRQDAPRLLSSASPQQPGLTRPPSLLPAFEPLSSSPFPRPQSSKRKYEEDSPSHPRAKLEYYPTPVPTSSTGILPSSPTRSIRPGLQRTMSTLSERVPLGAVPSVDLPLNGEPVRMGRSSNSSDYQLSSNRAISRVHVQAAYHASDASYPEGYVEVQCLGWNGAKIHCRGQVYVLTKGQSFVSNNPEADIMVDVQDTRVLIIWPLVGRSLSFDSQPDSDSAWIEESPSRRHVADHIASSPPVIPRSPTSQSPIHQPNFTESSTFLDVDDDIVPQAGPIQVFEDEDVAVDNGVAAAVAASLAGSPSRPALSRYVSANDSKDALLNNGFLEDLSDEDEENDPVVHSFGPFGANLLPRMASMTAWSSNTTPTQRRRRPLAASRSPQQHPGSESRRMNESPIKNHVINQLAFSRLHSIPLSTIFGNLPKELKSSASSSRATATPESADLTSLELKKILDNTPCVGEINREGKDAAGKPLENEFYYVPEMDSDQMRRDAVVGGIGGSGLRSVRKSHKQYYWKRPRH</sequence>
<dbReference type="Proteomes" id="UP000504636">
    <property type="component" value="Unplaced"/>
</dbReference>
<dbReference type="SUPFAM" id="SSF49879">
    <property type="entry name" value="SMAD/FHA domain"/>
    <property type="match status" value="1"/>
</dbReference>
<organism evidence="3">
    <name type="scientific">Mytilinidion resinicola</name>
    <dbReference type="NCBI Taxonomy" id="574789"/>
    <lineage>
        <taxon>Eukaryota</taxon>
        <taxon>Fungi</taxon>
        <taxon>Dikarya</taxon>
        <taxon>Ascomycota</taxon>
        <taxon>Pezizomycotina</taxon>
        <taxon>Dothideomycetes</taxon>
        <taxon>Pleosporomycetidae</taxon>
        <taxon>Mytilinidiales</taxon>
        <taxon>Mytilinidiaceae</taxon>
        <taxon>Mytilinidion</taxon>
    </lineage>
</organism>
<dbReference type="GeneID" id="54457079"/>
<feature type="compositionally biased region" description="Polar residues" evidence="1">
    <location>
        <begin position="71"/>
        <end position="84"/>
    </location>
</feature>
<feature type="domain" description="FHA" evidence="2">
    <location>
        <begin position="118"/>
        <end position="171"/>
    </location>
</feature>
<feature type="compositionally biased region" description="Basic residues" evidence="1">
    <location>
        <begin position="510"/>
        <end position="525"/>
    </location>
</feature>
<feature type="compositionally biased region" description="Basic and acidic residues" evidence="1">
    <location>
        <begin position="49"/>
        <end position="63"/>
    </location>
</feature>
<dbReference type="RefSeq" id="XP_033569899.1">
    <property type="nucleotide sequence ID" value="XM_033716186.1"/>
</dbReference>
<reference evidence="5" key="3">
    <citation type="submission" date="2025-04" db="UniProtKB">
        <authorList>
            <consortium name="RefSeq"/>
        </authorList>
    </citation>
    <scope>IDENTIFICATION</scope>
    <source>
        <strain evidence="5">CBS 304.34</strain>
    </source>
</reference>
<gene>
    <name evidence="3 5" type="ORF">BDZ99DRAFT_400799</name>
</gene>
<feature type="region of interest" description="Disordered" evidence="1">
    <location>
        <begin position="366"/>
        <end position="401"/>
    </location>
</feature>
<protein>
    <recommendedName>
        <fullName evidence="2">FHA domain-containing protein</fullName>
    </recommendedName>
</protein>
<evidence type="ECO:0000313" key="3">
    <source>
        <dbReference type="EMBL" id="KAF2802935.1"/>
    </source>
</evidence>
<dbReference type="PROSITE" id="PS50006">
    <property type="entry name" value="FHA_DOMAIN"/>
    <property type="match status" value="1"/>
</dbReference>
<reference evidence="3 5" key="1">
    <citation type="journal article" date="2020" name="Stud. Mycol.">
        <title>101 Dothideomycetes genomes: a test case for predicting lifestyles and emergence of pathogens.</title>
        <authorList>
            <person name="Haridas S."/>
            <person name="Albert R."/>
            <person name="Binder M."/>
            <person name="Bloem J."/>
            <person name="Labutti K."/>
            <person name="Salamov A."/>
            <person name="Andreopoulos B."/>
            <person name="Baker S."/>
            <person name="Barry K."/>
            <person name="Bills G."/>
            <person name="Bluhm B."/>
            <person name="Cannon C."/>
            <person name="Castanera R."/>
            <person name="Culley D."/>
            <person name="Daum C."/>
            <person name="Ezra D."/>
            <person name="Gonzalez J."/>
            <person name="Henrissat B."/>
            <person name="Kuo A."/>
            <person name="Liang C."/>
            <person name="Lipzen A."/>
            <person name="Lutzoni F."/>
            <person name="Magnuson J."/>
            <person name="Mondo S."/>
            <person name="Nolan M."/>
            <person name="Ohm R."/>
            <person name="Pangilinan J."/>
            <person name="Park H.-J."/>
            <person name="Ramirez L."/>
            <person name="Alfaro M."/>
            <person name="Sun H."/>
            <person name="Tritt A."/>
            <person name="Yoshinaga Y."/>
            <person name="Zwiers L.-H."/>
            <person name="Turgeon B."/>
            <person name="Goodwin S."/>
            <person name="Spatafora J."/>
            <person name="Crous P."/>
            <person name="Grigoriev I."/>
        </authorList>
    </citation>
    <scope>NUCLEOTIDE SEQUENCE</scope>
    <source>
        <strain evidence="3 5">CBS 304.34</strain>
    </source>
</reference>
<dbReference type="InterPro" id="IPR008984">
    <property type="entry name" value="SMAD_FHA_dom_sf"/>
</dbReference>
<dbReference type="EMBL" id="MU003720">
    <property type="protein sequence ID" value="KAF2802935.1"/>
    <property type="molecule type" value="Genomic_DNA"/>
</dbReference>
<dbReference type="CDD" id="cd22699">
    <property type="entry name" value="FHA_PLM2-like"/>
    <property type="match status" value="1"/>
</dbReference>
<keyword evidence="4" id="KW-1185">Reference proteome</keyword>
<feature type="region of interest" description="Disordered" evidence="1">
    <location>
        <begin position="505"/>
        <end position="525"/>
    </location>
</feature>